<evidence type="ECO:0000256" key="2">
    <source>
        <dbReference type="ARBA" id="ARBA00007868"/>
    </source>
</evidence>
<organism evidence="12 13">
    <name type="scientific">Rhizobium lusitanum</name>
    <dbReference type="NCBI Taxonomy" id="293958"/>
    <lineage>
        <taxon>Bacteria</taxon>
        <taxon>Pseudomonadati</taxon>
        <taxon>Pseudomonadota</taxon>
        <taxon>Alphaproteobacteria</taxon>
        <taxon>Hyphomicrobiales</taxon>
        <taxon>Rhizobiaceae</taxon>
        <taxon>Rhizobium/Agrobacterium group</taxon>
        <taxon>Rhizobium</taxon>
    </lineage>
</organism>
<accession>A0A6L9U5G4</accession>
<dbReference type="Proteomes" id="UP000483035">
    <property type="component" value="Unassembled WGS sequence"/>
</dbReference>
<evidence type="ECO:0000313" key="13">
    <source>
        <dbReference type="Proteomes" id="UP000483035"/>
    </source>
</evidence>
<name>A0A6L9U5G4_9HYPH</name>
<dbReference type="PANTHER" id="PTHR30372:SF4">
    <property type="entry name" value="LIPID-A-DISACCHARIDE SYNTHASE, MITOCHONDRIAL-RELATED"/>
    <property type="match status" value="1"/>
</dbReference>
<comment type="similarity">
    <text evidence="2">Belongs to the LpxB family.</text>
</comment>
<dbReference type="SUPFAM" id="SSF53756">
    <property type="entry name" value="UDP-Glycosyltransferase/glycogen phosphorylase"/>
    <property type="match status" value="1"/>
</dbReference>
<evidence type="ECO:0000256" key="7">
    <source>
        <dbReference type="ARBA" id="ARBA00022676"/>
    </source>
</evidence>
<reference evidence="12 13" key="1">
    <citation type="submission" date="2019-12" db="EMBL/GenBank/DDBJ databases">
        <title>Rhizobium genotypes associated with high levels of biological nitrogen fixation by grain legumes in a temperate-maritime cropping system.</title>
        <authorList>
            <person name="Maluk M."/>
            <person name="Francesc Ferrando Molina F."/>
            <person name="Lopez Del Egido L."/>
            <person name="Lafos M."/>
            <person name="Langarica-Fuentes A."/>
            <person name="Gebre Yohannes G."/>
            <person name="Young M.W."/>
            <person name="Martin P."/>
            <person name="Gantlett R."/>
            <person name="Kenicer G."/>
            <person name="Hawes C."/>
            <person name="Begg G.S."/>
            <person name="Quilliam R.S."/>
            <person name="Squire G.R."/>
            <person name="Poole P.S."/>
            <person name="Young P.W."/>
            <person name="Iannetta P.M."/>
            <person name="James E.K."/>
        </authorList>
    </citation>
    <scope>NUCLEOTIDE SEQUENCE [LARGE SCALE GENOMIC DNA]</scope>
    <source>
        <strain evidence="12 13">JHI1118</strain>
    </source>
</reference>
<keyword evidence="5" id="KW-0444">Lipid biosynthesis</keyword>
<dbReference type="InterPro" id="IPR003835">
    <property type="entry name" value="Glyco_trans_19"/>
</dbReference>
<dbReference type="EC" id="2.4.1.182" evidence="3 11"/>
<dbReference type="EMBL" id="WUEY01000003">
    <property type="protein sequence ID" value="NEI69430.1"/>
    <property type="molecule type" value="Genomic_DNA"/>
</dbReference>
<keyword evidence="8 12" id="KW-0808">Transferase</keyword>
<comment type="catalytic activity">
    <reaction evidence="10">
        <text>a lipid X + a UDP-2-N,3-O-bis[(3R)-3-hydroxyacyl]-alpha-D-glucosamine = a lipid A disaccharide + UDP + H(+)</text>
        <dbReference type="Rhea" id="RHEA:67828"/>
        <dbReference type="ChEBI" id="CHEBI:15378"/>
        <dbReference type="ChEBI" id="CHEBI:58223"/>
        <dbReference type="ChEBI" id="CHEBI:137748"/>
        <dbReference type="ChEBI" id="CHEBI:176338"/>
        <dbReference type="ChEBI" id="CHEBI:176343"/>
        <dbReference type="EC" id="2.4.1.182"/>
    </reaction>
</comment>
<evidence type="ECO:0000256" key="9">
    <source>
        <dbReference type="ARBA" id="ARBA00023098"/>
    </source>
</evidence>
<dbReference type="GO" id="GO:0009245">
    <property type="term" value="P:lipid A biosynthetic process"/>
    <property type="evidence" value="ECO:0007669"/>
    <property type="project" value="UniProtKB-UniRule"/>
</dbReference>
<protein>
    <recommendedName>
        <fullName evidence="4 11">Lipid-A-disaccharide synthase</fullName>
        <ecNumber evidence="3 11">2.4.1.182</ecNumber>
    </recommendedName>
</protein>
<evidence type="ECO:0000256" key="11">
    <source>
        <dbReference type="NCBIfam" id="TIGR00215"/>
    </source>
</evidence>
<evidence type="ECO:0000313" key="12">
    <source>
        <dbReference type="EMBL" id="NEI69430.1"/>
    </source>
</evidence>
<dbReference type="AlphaFoldDB" id="A0A6L9U5G4"/>
<keyword evidence="9" id="KW-0443">Lipid metabolism</keyword>
<evidence type="ECO:0000256" key="4">
    <source>
        <dbReference type="ARBA" id="ARBA00020902"/>
    </source>
</evidence>
<dbReference type="RefSeq" id="WP_163985863.1">
    <property type="nucleotide sequence ID" value="NZ_WUEY01000003.1"/>
</dbReference>
<dbReference type="GO" id="GO:0016020">
    <property type="term" value="C:membrane"/>
    <property type="evidence" value="ECO:0007669"/>
    <property type="project" value="GOC"/>
</dbReference>
<evidence type="ECO:0000256" key="1">
    <source>
        <dbReference type="ARBA" id="ARBA00002056"/>
    </source>
</evidence>
<evidence type="ECO:0000256" key="8">
    <source>
        <dbReference type="ARBA" id="ARBA00022679"/>
    </source>
</evidence>
<dbReference type="Pfam" id="PF02684">
    <property type="entry name" value="LpxB"/>
    <property type="match status" value="1"/>
</dbReference>
<comment type="function">
    <text evidence="1">Condensation of UDP-2,3-diacylglucosamine and 2,3-diacylglucosamine-1-phosphate to form lipid A disaccharide, a precursor of lipid A, a phosphorylated glycolipid that anchors the lipopolysaccharide to the outer membrane of the cell.</text>
</comment>
<keyword evidence="6" id="KW-0441">Lipid A biosynthesis</keyword>
<dbReference type="GO" id="GO:0008915">
    <property type="term" value="F:lipid-A-disaccharide synthase activity"/>
    <property type="evidence" value="ECO:0007669"/>
    <property type="project" value="UniProtKB-UniRule"/>
</dbReference>
<evidence type="ECO:0000256" key="6">
    <source>
        <dbReference type="ARBA" id="ARBA00022556"/>
    </source>
</evidence>
<evidence type="ECO:0000256" key="10">
    <source>
        <dbReference type="ARBA" id="ARBA00048975"/>
    </source>
</evidence>
<dbReference type="GO" id="GO:0005543">
    <property type="term" value="F:phospholipid binding"/>
    <property type="evidence" value="ECO:0007669"/>
    <property type="project" value="TreeGrafter"/>
</dbReference>
<dbReference type="NCBIfam" id="TIGR00215">
    <property type="entry name" value="lpxB"/>
    <property type="match status" value="1"/>
</dbReference>
<proteinExistence type="inferred from homology"/>
<sequence length="393" mass="43442">MSSAALKLAVVAGEVSGDLLGGDLVASLKRRYNGPVELVGVGGEALEAQGLRSLFDYSELSIMGFIQVIKRLPKLLARIRQTADAIISAKPDVLLIIDSPDFTHRVAKRVRKALPGLPIVNYVCPSVWAWKEYRAQKMLAYVDHVLAVLPFEPEAMQRLGGPATTYVGHRLTVDTDLLETRRQRALRGEKAVDAQMTVLLLPGSRASEIRQLLPVFEQATKELSRRNDNVRYLLPTVPKQEALVRSLLENWGVKPEILVGQNAKWNAFAQADAAMAASGTVILELGLASVPVVSTYKTEWLARFVMSRIKVWSAALPNLIADYAVVPELINDVLRPGLLARYMERLSSDTPERRAMLTGYDLVWQRMQTEEPPGDKAAQIVLDVLAHKKTGHL</sequence>
<comment type="caution">
    <text evidence="12">The sequence shown here is derived from an EMBL/GenBank/DDBJ whole genome shotgun (WGS) entry which is preliminary data.</text>
</comment>
<dbReference type="PANTHER" id="PTHR30372">
    <property type="entry name" value="LIPID-A-DISACCHARIDE SYNTHASE"/>
    <property type="match status" value="1"/>
</dbReference>
<evidence type="ECO:0000256" key="5">
    <source>
        <dbReference type="ARBA" id="ARBA00022516"/>
    </source>
</evidence>
<gene>
    <name evidence="12" type="primary">lpxB</name>
    <name evidence="12" type="ORF">GR212_07560</name>
</gene>
<keyword evidence="7 12" id="KW-0328">Glycosyltransferase</keyword>
<evidence type="ECO:0000256" key="3">
    <source>
        <dbReference type="ARBA" id="ARBA00012687"/>
    </source>
</evidence>